<dbReference type="InterPro" id="IPR002881">
    <property type="entry name" value="DUF58"/>
</dbReference>
<evidence type="ECO:0000313" key="4">
    <source>
        <dbReference type="Proteomes" id="UP001596388"/>
    </source>
</evidence>
<dbReference type="Proteomes" id="UP001596388">
    <property type="component" value="Unassembled WGS sequence"/>
</dbReference>
<dbReference type="GeneID" id="79271362"/>
<dbReference type="InterPro" id="IPR001434">
    <property type="entry name" value="OmcB-like_DUF11"/>
</dbReference>
<feature type="domain" description="DUF11" evidence="1">
    <location>
        <begin position="56"/>
        <end position="114"/>
    </location>
</feature>
<dbReference type="Pfam" id="PF01345">
    <property type="entry name" value="DUF11"/>
    <property type="match status" value="1"/>
</dbReference>
<dbReference type="PROSITE" id="PS51257">
    <property type="entry name" value="PROKAR_LIPOPROTEIN"/>
    <property type="match status" value="1"/>
</dbReference>
<gene>
    <name evidence="3" type="ORF">ACFQKD_10465</name>
</gene>
<dbReference type="AlphaFoldDB" id="A0ABD5WY61"/>
<evidence type="ECO:0000259" key="1">
    <source>
        <dbReference type="Pfam" id="PF01345"/>
    </source>
</evidence>
<dbReference type="RefSeq" id="WP_276237779.1">
    <property type="nucleotide sequence ID" value="NZ_CP119989.1"/>
</dbReference>
<keyword evidence="4" id="KW-1185">Reference proteome</keyword>
<feature type="domain" description="DUF58" evidence="2">
    <location>
        <begin position="195"/>
        <end position="318"/>
    </location>
</feature>
<proteinExistence type="predicted"/>
<dbReference type="Pfam" id="PF01882">
    <property type="entry name" value="DUF58"/>
    <property type="match status" value="1"/>
</dbReference>
<comment type="caution">
    <text evidence="3">The sequence shown here is derived from an EMBL/GenBank/DDBJ whole genome shotgun (WGS) entry which is preliminary data.</text>
</comment>
<dbReference type="EMBL" id="JBHTAG010000003">
    <property type="protein sequence ID" value="MFC7097728.1"/>
    <property type="molecule type" value="Genomic_DNA"/>
</dbReference>
<protein>
    <submittedName>
        <fullName evidence="3">DUF58 domain-containing protein</fullName>
    </submittedName>
</protein>
<evidence type="ECO:0000313" key="3">
    <source>
        <dbReference type="EMBL" id="MFC7097728.1"/>
    </source>
</evidence>
<dbReference type="PANTHER" id="PTHR33608">
    <property type="entry name" value="BLL2464 PROTEIN"/>
    <property type="match status" value="1"/>
</dbReference>
<sequence>MSVRTRSRWLPGLLAALACAFGGVAFGDPVVFLASGVGLAYVAYGAVAGEPSPDALVVERRVSDDEPRAGDEVSVTVEAFNASEAHLPDVRVVDDTPEGVAVVDGSPRAGGTLAPGESLSVEYDLRARRGTHEFGECVAVARTLTGASEVRATAGAGDTLAVRSGGDALALREQTESAVGRVETDDAGEGVAFHSVRAYQHGDPVKRVDWRRFARTGELSTVEYREERAATVVLVVDVREESRRVRAPGESDTGRLSRDAAVELAGELLSRNDAVGVAVWGEEGGYLPPSRDREVAAHSIERLLAEPAHVPADLDLRMRGLWRPATLARHLPGSAQIVCCTPLADDRPVEAAETWVANGHAVTVVSPDPTSDTHGGRVAALDRRRRARELRGFGARVADWSPGEPLAAAVERAGARWR</sequence>
<dbReference type="PANTHER" id="PTHR33608:SF6">
    <property type="entry name" value="BLL2464 PROTEIN"/>
    <property type="match status" value="1"/>
</dbReference>
<accession>A0ABD5WY61</accession>
<evidence type="ECO:0000259" key="2">
    <source>
        <dbReference type="Pfam" id="PF01882"/>
    </source>
</evidence>
<organism evidence="3 4">
    <name type="scientific">Halobaculum marinum</name>
    <dbReference type="NCBI Taxonomy" id="3031996"/>
    <lineage>
        <taxon>Archaea</taxon>
        <taxon>Methanobacteriati</taxon>
        <taxon>Methanobacteriota</taxon>
        <taxon>Stenosarchaea group</taxon>
        <taxon>Halobacteria</taxon>
        <taxon>Halobacteriales</taxon>
        <taxon>Haloferacaceae</taxon>
        <taxon>Halobaculum</taxon>
    </lineage>
</organism>
<reference evidence="3 4" key="1">
    <citation type="journal article" date="2019" name="Int. J. Syst. Evol. Microbiol.">
        <title>The Global Catalogue of Microorganisms (GCM) 10K type strain sequencing project: providing services to taxonomists for standard genome sequencing and annotation.</title>
        <authorList>
            <consortium name="The Broad Institute Genomics Platform"/>
            <consortium name="The Broad Institute Genome Sequencing Center for Infectious Disease"/>
            <person name="Wu L."/>
            <person name="Ma J."/>
        </authorList>
    </citation>
    <scope>NUCLEOTIDE SEQUENCE [LARGE SCALE GENOMIC DNA]</scope>
    <source>
        <strain evidence="3 4">DT55</strain>
    </source>
</reference>
<name>A0ABD5WY61_9EURY</name>